<gene>
    <name evidence="1" type="ORF">GMDG_07625</name>
</gene>
<reference evidence="2" key="1">
    <citation type="submission" date="2010-09" db="EMBL/GenBank/DDBJ databases">
        <title>The genome sequence of Geomyces destructans 20631-21.</title>
        <authorList>
            <consortium name="The Broad Institute Genome Sequencing Platform"/>
            <person name="Cuomo C.A."/>
            <person name="Blehert D.S."/>
            <person name="Lorch J.M."/>
            <person name="Young S.K."/>
            <person name="Zeng Q."/>
            <person name="Gargeya S."/>
            <person name="Fitzgerald M."/>
            <person name="Haas B."/>
            <person name="Abouelleil A."/>
            <person name="Alvarado L."/>
            <person name="Arachchi H.M."/>
            <person name="Berlin A."/>
            <person name="Brown A."/>
            <person name="Chapman S.B."/>
            <person name="Chen Z."/>
            <person name="Dunbar C."/>
            <person name="Freedman E."/>
            <person name="Gearin G."/>
            <person name="Gellesch M."/>
            <person name="Goldberg J."/>
            <person name="Griggs A."/>
            <person name="Gujja S."/>
            <person name="Heiman D."/>
            <person name="Howarth C."/>
            <person name="Larson L."/>
            <person name="Lui A."/>
            <person name="MacDonald P.J.P."/>
            <person name="Montmayeur A."/>
            <person name="Murphy C."/>
            <person name="Neiman D."/>
            <person name="Pearson M."/>
            <person name="Priest M."/>
            <person name="Roberts A."/>
            <person name="Saif S."/>
            <person name="Shea T."/>
            <person name="Shenoy N."/>
            <person name="Sisk P."/>
            <person name="Stolte C."/>
            <person name="Sykes S."/>
            <person name="Wortman J."/>
            <person name="Nusbaum C."/>
            <person name="Birren B."/>
        </authorList>
    </citation>
    <scope>NUCLEOTIDE SEQUENCE [LARGE SCALE GENOMIC DNA]</scope>
    <source>
        <strain evidence="2">ATCC MYA-4855 / 20631-21</strain>
    </source>
</reference>
<organism evidence="1 2">
    <name type="scientific">Pseudogymnoascus destructans (strain ATCC MYA-4855 / 20631-21)</name>
    <name type="common">Bat white-nose syndrome fungus</name>
    <name type="synonym">Geomyces destructans</name>
    <dbReference type="NCBI Taxonomy" id="658429"/>
    <lineage>
        <taxon>Eukaryota</taxon>
        <taxon>Fungi</taxon>
        <taxon>Dikarya</taxon>
        <taxon>Ascomycota</taxon>
        <taxon>Pezizomycotina</taxon>
        <taxon>Leotiomycetes</taxon>
        <taxon>Thelebolales</taxon>
        <taxon>Thelebolaceae</taxon>
        <taxon>Pseudogymnoascus</taxon>
    </lineage>
</organism>
<dbReference type="HOGENOM" id="CLU_1797338_0_0_1"/>
<sequence>MADTLRPRPIKFRLFRQPTATDLVIIKTVAFPDILIFPDPESTPLDGLDTDILLLSAGSEIGASVTAGLRRDALPAFVDAYIVGVPCKVVLLAFVLPEPLHEVEGSLVVWTSALATATSDGYFAHIRATADIDIDDTSRHNASRLGVWSLIDR</sequence>
<name>L8FYA4_PSED2</name>
<dbReference type="Proteomes" id="UP000011064">
    <property type="component" value="Unassembled WGS sequence"/>
</dbReference>
<keyword evidence="2" id="KW-1185">Reference proteome</keyword>
<evidence type="ECO:0000313" key="2">
    <source>
        <dbReference type="Proteomes" id="UP000011064"/>
    </source>
</evidence>
<protein>
    <submittedName>
        <fullName evidence="1">Uncharacterized protein</fullName>
    </submittedName>
</protein>
<dbReference type="VEuPathDB" id="FungiDB:GMDG_07625"/>
<dbReference type="AlphaFoldDB" id="L8FYA4"/>
<accession>L8FYA4</accession>
<dbReference type="EMBL" id="GL573410">
    <property type="protein sequence ID" value="ELR05852.1"/>
    <property type="molecule type" value="Genomic_DNA"/>
</dbReference>
<proteinExistence type="predicted"/>
<dbReference type="InParanoid" id="L8FYA4"/>
<evidence type="ECO:0000313" key="1">
    <source>
        <dbReference type="EMBL" id="ELR05852.1"/>
    </source>
</evidence>